<organism evidence="2 3">
    <name type="scientific">Salegentibacter holothuriorum</name>
    <dbReference type="NCBI Taxonomy" id="241145"/>
    <lineage>
        <taxon>Bacteria</taxon>
        <taxon>Pseudomonadati</taxon>
        <taxon>Bacteroidota</taxon>
        <taxon>Flavobacteriia</taxon>
        <taxon>Flavobacteriales</taxon>
        <taxon>Flavobacteriaceae</taxon>
        <taxon>Salegentibacter</taxon>
    </lineage>
</organism>
<feature type="transmembrane region" description="Helical" evidence="1">
    <location>
        <begin position="48"/>
        <end position="74"/>
    </location>
</feature>
<sequence>MLGAFVFLRVGYFCLSRSFFSCFVLLYLRFPLWSLSFLVKFLSSNRVFIGSISFGAFLSLIFAFCWVFFLFLCFRVFVILSIWPSFLSFFFVSSFFLGIFSVCFFFLLSRSGIFLFWGFIFFLLIVCSNFFWLTLGCVGFFWYIVSSTWRLFPLYLVFLFVRFVLMLLFLSTGLFPCFSVRFFGSGYLFSVICLNFLVCLTYFLLWFFISLCINACLFSCFCIWLSTSFYFGFLFCSWFFGFHSLVGAVWIIFFALVLFLLAVLFGQFFSVFSFYSNPVLGLWFAFFMGISAVFFFLFLFSFPCFFAVLYVSVVLFALFFRSSFFARLLFS</sequence>
<proteinExistence type="predicted"/>
<accession>A0A1T5DF25</accession>
<feature type="transmembrane region" description="Helical" evidence="1">
    <location>
        <begin position="187"/>
        <end position="209"/>
    </location>
</feature>
<keyword evidence="3" id="KW-1185">Reference proteome</keyword>
<keyword evidence="1" id="KW-0812">Transmembrane</keyword>
<feature type="transmembrane region" description="Helical" evidence="1">
    <location>
        <begin position="279"/>
        <end position="302"/>
    </location>
</feature>
<protein>
    <submittedName>
        <fullName evidence="2">Uncharacterized protein</fullName>
    </submittedName>
</protein>
<reference evidence="3" key="1">
    <citation type="submission" date="2017-02" db="EMBL/GenBank/DDBJ databases">
        <authorList>
            <person name="Varghese N."/>
            <person name="Submissions S."/>
        </authorList>
    </citation>
    <scope>NUCLEOTIDE SEQUENCE [LARGE SCALE GENOMIC DNA]</scope>
    <source>
        <strain evidence="3">DSM 23405</strain>
    </source>
</reference>
<feature type="transmembrane region" description="Helical" evidence="1">
    <location>
        <begin position="308"/>
        <end position="330"/>
    </location>
</feature>
<dbReference type="AlphaFoldDB" id="A0A1T5DF25"/>
<name>A0A1T5DF25_9FLAO</name>
<dbReference type="Proteomes" id="UP000190230">
    <property type="component" value="Unassembled WGS sequence"/>
</dbReference>
<keyword evidence="1" id="KW-1133">Transmembrane helix</keyword>
<feature type="transmembrane region" description="Helical" evidence="1">
    <location>
        <begin position="7"/>
        <end position="28"/>
    </location>
</feature>
<gene>
    <name evidence="2" type="ORF">SAMN05660776_2579</name>
</gene>
<feature type="transmembrane region" description="Helical" evidence="1">
    <location>
        <begin position="152"/>
        <end position="175"/>
    </location>
</feature>
<evidence type="ECO:0000256" key="1">
    <source>
        <dbReference type="SAM" id="Phobius"/>
    </source>
</evidence>
<dbReference type="EMBL" id="FUYY01000005">
    <property type="protein sequence ID" value="SKB70211.1"/>
    <property type="molecule type" value="Genomic_DNA"/>
</dbReference>
<evidence type="ECO:0000313" key="2">
    <source>
        <dbReference type="EMBL" id="SKB70211.1"/>
    </source>
</evidence>
<feature type="transmembrane region" description="Helical" evidence="1">
    <location>
        <begin position="86"/>
        <end position="108"/>
    </location>
</feature>
<evidence type="ECO:0000313" key="3">
    <source>
        <dbReference type="Proteomes" id="UP000190230"/>
    </source>
</evidence>
<keyword evidence="1" id="KW-0472">Membrane</keyword>
<feature type="transmembrane region" description="Helical" evidence="1">
    <location>
        <begin position="114"/>
        <end position="145"/>
    </location>
</feature>
<feature type="transmembrane region" description="Helical" evidence="1">
    <location>
        <begin position="216"/>
        <end position="241"/>
    </location>
</feature>
<feature type="transmembrane region" description="Helical" evidence="1">
    <location>
        <begin position="247"/>
        <end position="272"/>
    </location>
</feature>